<feature type="chain" id="PRO_5017720127" evidence="2">
    <location>
        <begin position="21"/>
        <end position="398"/>
    </location>
</feature>
<sequence>MYWSRLIFSILLCLSIGAQAQKVKLSPEAEIYVMTLGPYQEELYSAFGHSAIHLKDPYNKVDWVYNYGVFDFQQENFFWNFARGKMLYRLGMSRYNAFKNHYEKENRYIIEQRLNLTLEEKQALVDYLAENYKPENREYYYNYVYDNCATKIREVLNDRFPGRITFETSYMEEGKTIRDLMDDYLTYQPWGDWIIDIGLGMQIDKEADEMEYMFLPDYIQKAFEGATFKRDSVTVSLVAETVEVYKPTPETPENGVFTPFNVFVIFFFVVGFITNRDFKKEKRTKWIDPVVFTLAGLLGWWLVFLWAGTEHLSKDNLNLLWAIPLHIPLAYLTGVKKLQPFLSKYFLVIALLYGLLILLWSVLPQPLHQALIPYILTMILRGFYIHFDLRKQLKLRAN</sequence>
<dbReference type="Proteomes" id="UP000256779">
    <property type="component" value="Unassembled WGS sequence"/>
</dbReference>
<keyword evidence="1" id="KW-1133">Transmembrane helix</keyword>
<comment type="caution">
    <text evidence="5">The sequence shown here is derived from an EMBL/GenBank/DDBJ whole genome shotgun (WGS) entry which is preliminary data.</text>
</comment>
<keyword evidence="6" id="KW-1185">Reference proteome</keyword>
<dbReference type="OrthoDB" id="319167at2"/>
<dbReference type="Pfam" id="PF13387">
    <property type="entry name" value="Lnb_N"/>
    <property type="match status" value="1"/>
</dbReference>
<dbReference type="InterPro" id="IPR057436">
    <property type="entry name" value="5TMH_Lnb"/>
</dbReference>
<dbReference type="InterPro" id="IPR025178">
    <property type="entry name" value="Lnb_N"/>
</dbReference>
<keyword evidence="2" id="KW-0732">Signal</keyword>
<evidence type="ECO:0000259" key="3">
    <source>
        <dbReference type="Pfam" id="PF13387"/>
    </source>
</evidence>
<feature type="transmembrane region" description="Helical" evidence="1">
    <location>
        <begin position="256"/>
        <end position="274"/>
    </location>
</feature>
<proteinExistence type="predicted"/>
<keyword evidence="1" id="KW-0812">Transmembrane</keyword>
<dbReference type="AlphaFoldDB" id="A0A3D9L3J3"/>
<evidence type="ECO:0000256" key="2">
    <source>
        <dbReference type="SAM" id="SignalP"/>
    </source>
</evidence>
<reference evidence="5 6" key="1">
    <citation type="submission" date="2018-07" db="EMBL/GenBank/DDBJ databases">
        <title>Genomic Encyclopedia of Type Strains, Phase IV (KMG-IV): sequencing the most valuable type-strain genomes for metagenomic binning, comparative biology and taxonomic classification.</title>
        <authorList>
            <person name="Goeker M."/>
        </authorList>
    </citation>
    <scope>NUCLEOTIDE SEQUENCE [LARGE SCALE GENOMIC DNA]</scope>
    <source>
        <strain evidence="5 6">DSM 4134</strain>
    </source>
</reference>
<feature type="transmembrane region" description="Helical" evidence="1">
    <location>
        <begin position="345"/>
        <end position="363"/>
    </location>
</feature>
<feature type="domain" description="Lnb N-terminal periplasmic" evidence="3">
    <location>
        <begin position="38"/>
        <end position="162"/>
    </location>
</feature>
<keyword evidence="1" id="KW-0472">Membrane</keyword>
<protein>
    <submittedName>
        <fullName evidence="5">Uncharacterized protein DUF4105</fullName>
    </submittedName>
</protein>
<dbReference type="EMBL" id="QREG01000009">
    <property type="protein sequence ID" value="RED98850.1"/>
    <property type="molecule type" value="Genomic_DNA"/>
</dbReference>
<feature type="transmembrane region" description="Helical" evidence="1">
    <location>
        <begin position="286"/>
        <end position="307"/>
    </location>
</feature>
<organism evidence="5 6">
    <name type="scientific">Marinoscillum furvescens DSM 4134</name>
    <dbReference type="NCBI Taxonomy" id="1122208"/>
    <lineage>
        <taxon>Bacteria</taxon>
        <taxon>Pseudomonadati</taxon>
        <taxon>Bacteroidota</taxon>
        <taxon>Cytophagia</taxon>
        <taxon>Cytophagales</taxon>
        <taxon>Reichenbachiellaceae</taxon>
        <taxon>Marinoscillum</taxon>
    </lineage>
</organism>
<evidence type="ECO:0000313" key="6">
    <source>
        <dbReference type="Proteomes" id="UP000256779"/>
    </source>
</evidence>
<feature type="signal peptide" evidence="2">
    <location>
        <begin position="1"/>
        <end position="20"/>
    </location>
</feature>
<feature type="domain" description="Lnb-like transmembrane" evidence="4">
    <location>
        <begin position="253"/>
        <end position="389"/>
    </location>
</feature>
<name>A0A3D9L3J3_MARFU</name>
<dbReference type="RefSeq" id="WP_115868156.1">
    <property type="nucleotide sequence ID" value="NZ_QREG01000009.1"/>
</dbReference>
<accession>A0A3D9L3J3</accession>
<gene>
    <name evidence="5" type="ORF">C7460_10942</name>
</gene>
<evidence type="ECO:0000259" key="4">
    <source>
        <dbReference type="Pfam" id="PF25221"/>
    </source>
</evidence>
<dbReference type="Pfam" id="PF25221">
    <property type="entry name" value="5TMH_Lnb"/>
    <property type="match status" value="1"/>
</dbReference>
<feature type="transmembrane region" description="Helical" evidence="1">
    <location>
        <begin position="319"/>
        <end position="338"/>
    </location>
</feature>
<feature type="transmembrane region" description="Helical" evidence="1">
    <location>
        <begin position="369"/>
        <end position="387"/>
    </location>
</feature>
<evidence type="ECO:0000313" key="5">
    <source>
        <dbReference type="EMBL" id="RED98850.1"/>
    </source>
</evidence>
<evidence type="ECO:0000256" key="1">
    <source>
        <dbReference type="SAM" id="Phobius"/>
    </source>
</evidence>